<proteinExistence type="predicted"/>
<name>A0A212J130_9BACT</name>
<dbReference type="AlphaFoldDB" id="A0A212J130"/>
<dbReference type="RefSeq" id="WP_296946801.1">
    <property type="nucleotide sequence ID" value="NZ_LT599021.1"/>
</dbReference>
<gene>
    <name evidence="1" type="ORF">KL86DYS2_10491</name>
</gene>
<protein>
    <submittedName>
        <fullName evidence="1">Uncharacterized protein</fullName>
    </submittedName>
</protein>
<evidence type="ECO:0000313" key="1">
    <source>
        <dbReference type="EMBL" id="SBV93159.1"/>
    </source>
</evidence>
<sequence>MKERFIVTTYDPNIVGSAPFAAGIYETAYYIGNGNFGFNKIEANLFDEYADAKYIIEINHIDYAQIEKVFIF</sequence>
<reference evidence="1" key="1">
    <citation type="submission" date="2016-04" db="EMBL/GenBank/DDBJ databases">
        <authorList>
            <person name="Evans L.H."/>
            <person name="Alamgir A."/>
            <person name="Owens N."/>
            <person name="Weber N.D."/>
            <person name="Virtaneva K."/>
            <person name="Barbian K."/>
            <person name="Babar A."/>
            <person name="Rosenke K."/>
        </authorList>
    </citation>
    <scope>NUCLEOTIDE SEQUENCE</scope>
    <source>
        <strain evidence="1">86-2</strain>
    </source>
</reference>
<organism evidence="1">
    <name type="scientific">uncultured Dysgonomonas sp</name>
    <dbReference type="NCBI Taxonomy" id="206096"/>
    <lineage>
        <taxon>Bacteria</taxon>
        <taxon>Pseudomonadati</taxon>
        <taxon>Bacteroidota</taxon>
        <taxon>Bacteroidia</taxon>
        <taxon>Bacteroidales</taxon>
        <taxon>Dysgonomonadaceae</taxon>
        <taxon>Dysgonomonas</taxon>
        <taxon>environmental samples</taxon>
    </lineage>
</organism>
<accession>A0A212J130</accession>
<dbReference type="EMBL" id="FLUL01000001">
    <property type="protein sequence ID" value="SBV93159.1"/>
    <property type="molecule type" value="Genomic_DNA"/>
</dbReference>